<organism evidence="2 3">
    <name type="scientific">Phlebiopsis gigantea (strain 11061_1 CR5-6)</name>
    <name type="common">White-rot fungus</name>
    <name type="synonym">Peniophora gigantea</name>
    <dbReference type="NCBI Taxonomy" id="745531"/>
    <lineage>
        <taxon>Eukaryota</taxon>
        <taxon>Fungi</taxon>
        <taxon>Dikarya</taxon>
        <taxon>Basidiomycota</taxon>
        <taxon>Agaricomycotina</taxon>
        <taxon>Agaricomycetes</taxon>
        <taxon>Polyporales</taxon>
        <taxon>Phanerochaetaceae</taxon>
        <taxon>Phlebiopsis</taxon>
    </lineage>
</organism>
<dbReference type="STRING" id="745531.A0A0C3PCP7"/>
<evidence type="ECO:0008006" key="4">
    <source>
        <dbReference type="Google" id="ProtNLM"/>
    </source>
</evidence>
<evidence type="ECO:0000313" key="3">
    <source>
        <dbReference type="Proteomes" id="UP000053257"/>
    </source>
</evidence>
<dbReference type="Proteomes" id="UP000053257">
    <property type="component" value="Unassembled WGS sequence"/>
</dbReference>
<dbReference type="HOGENOM" id="CLU_011151_1_0_1"/>
<dbReference type="OrthoDB" id="5595695at2759"/>
<feature type="compositionally biased region" description="Acidic residues" evidence="1">
    <location>
        <begin position="500"/>
        <end position="518"/>
    </location>
</feature>
<dbReference type="EMBL" id="KN840645">
    <property type="protein sequence ID" value="KIP02913.1"/>
    <property type="molecule type" value="Genomic_DNA"/>
</dbReference>
<evidence type="ECO:0000256" key="1">
    <source>
        <dbReference type="SAM" id="MobiDB-lite"/>
    </source>
</evidence>
<dbReference type="AlphaFoldDB" id="A0A0C3PCP7"/>
<keyword evidence="3" id="KW-1185">Reference proteome</keyword>
<proteinExistence type="predicted"/>
<accession>A0A0C3PCP7</accession>
<name>A0A0C3PCP7_PHLG1</name>
<evidence type="ECO:0000313" key="2">
    <source>
        <dbReference type="EMBL" id="KIP02913.1"/>
    </source>
</evidence>
<protein>
    <recommendedName>
        <fullName evidence="4">F-box domain-containing protein</fullName>
    </recommendedName>
</protein>
<feature type="region of interest" description="Disordered" evidence="1">
    <location>
        <begin position="481"/>
        <end position="565"/>
    </location>
</feature>
<gene>
    <name evidence="2" type="ORF">PHLGIDRAFT_271418</name>
</gene>
<reference evidence="2 3" key="1">
    <citation type="journal article" date="2014" name="PLoS Genet.">
        <title>Analysis of the Phlebiopsis gigantea genome, transcriptome and secretome provides insight into its pioneer colonization strategies of wood.</title>
        <authorList>
            <person name="Hori C."/>
            <person name="Ishida T."/>
            <person name="Igarashi K."/>
            <person name="Samejima M."/>
            <person name="Suzuki H."/>
            <person name="Master E."/>
            <person name="Ferreira P."/>
            <person name="Ruiz-Duenas F.J."/>
            <person name="Held B."/>
            <person name="Canessa P."/>
            <person name="Larrondo L.F."/>
            <person name="Schmoll M."/>
            <person name="Druzhinina I.S."/>
            <person name="Kubicek C.P."/>
            <person name="Gaskell J.A."/>
            <person name="Kersten P."/>
            <person name="St John F."/>
            <person name="Glasner J."/>
            <person name="Sabat G."/>
            <person name="Splinter BonDurant S."/>
            <person name="Syed K."/>
            <person name="Yadav J."/>
            <person name="Mgbeahuruike A.C."/>
            <person name="Kovalchuk A."/>
            <person name="Asiegbu F.O."/>
            <person name="Lackner G."/>
            <person name="Hoffmeister D."/>
            <person name="Rencoret J."/>
            <person name="Gutierrez A."/>
            <person name="Sun H."/>
            <person name="Lindquist E."/>
            <person name="Barry K."/>
            <person name="Riley R."/>
            <person name="Grigoriev I.V."/>
            <person name="Henrissat B."/>
            <person name="Kues U."/>
            <person name="Berka R.M."/>
            <person name="Martinez A.T."/>
            <person name="Covert S.F."/>
            <person name="Blanchette R.A."/>
            <person name="Cullen D."/>
        </authorList>
    </citation>
    <scope>NUCLEOTIDE SEQUENCE [LARGE SCALE GENOMIC DNA]</scope>
    <source>
        <strain evidence="2 3">11061_1 CR5-6</strain>
    </source>
</reference>
<sequence>MLTQIPYDILFDIALQVALVDHGPPKHLIAFLTTCKSIYGPFNFDTCPLLYLNIFRAKFDLQAVARRLPHQCTDIHSVANQLKTYCIALRHIHNGEFNPETTEHALWNALCMMLENQGRNEIQLEWAGLKQFVDGIVRKHLWDSSEGSYGWPRETHLNALALWLMWFTTDEASLAEESADSRRQLMELVRPYVVQPVRYPIYHAPDCHMSFPITRQVAPTLQTPHGYYPPYRNPELLEVQVEHFGQKLSIGMPLITIAARLLYFSRSEATPYHIPDTLPVDREAAYEQNILQVMPTQQDYIRFNQHKAAAVASRGRFANSSKWDKDWERIRWCWNPHVTFPLRGSTYTYGSLEGDWMGRMLLPDADQYFATVTAARFEQHRPLMTTVPISMRLREYHAVSPTKVVATGRTQANPIDEVVMNAWLPHKVELFEKRGALRVVDQMGTHLSTYERWKEGLPNSHNSSQCTMCADERLRRLEEEGAARLGMKQRVTKKRKSASDSDEEDEPMDVSDSEDGDDRESRAFAKRPRTGRGPSARREDPGPAEDAQFEASGMEQVEEVEEIRRQWQQSTGSALQLDQVLEEETGGDDKACDGVQDVLFIGETLPMHGQAWHHYKFYGRMRSWDGFIAMVRVPRNIPELGTMIFRGYLVGDQNFVGNWRTFNQHANAIPLEGPFIASRLTEPE</sequence>